<proteinExistence type="inferred from homology"/>
<dbReference type="GO" id="GO:0005544">
    <property type="term" value="F:calcium-dependent phospholipid binding"/>
    <property type="evidence" value="ECO:0007669"/>
    <property type="project" value="UniProtKB-KW"/>
</dbReference>
<keyword evidence="6" id="KW-0106">Calcium</keyword>
<evidence type="ECO:0000256" key="6">
    <source>
        <dbReference type="RuleBase" id="RU003540"/>
    </source>
</evidence>
<dbReference type="PANTHER" id="PTHR10502">
    <property type="entry name" value="ANNEXIN"/>
    <property type="match status" value="1"/>
</dbReference>
<dbReference type="PROSITE" id="PS00223">
    <property type="entry name" value="ANNEXIN_1"/>
    <property type="match status" value="1"/>
</dbReference>
<dbReference type="InterPro" id="IPR037104">
    <property type="entry name" value="Annexin_sf"/>
</dbReference>
<dbReference type="GO" id="GO:0012506">
    <property type="term" value="C:vesicle membrane"/>
    <property type="evidence" value="ECO:0007669"/>
    <property type="project" value="TreeGrafter"/>
</dbReference>
<dbReference type="PANTHER" id="PTHR10502:SF102">
    <property type="entry name" value="ANNEXIN B11"/>
    <property type="match status" value="1"/>
</dbReference>
<dbReference type="FunFam" id="1.10.220.10:FF:000001">
    <property type="entry name" value="Annexin"/>
    <property type="match status" value="1"/>
</dbReference>
<keyword evidence="6" id="KW-0111">Calcium/phospholipid-binding</keyword>
<dbReference type="GO" id="GO:0005886">
    <property type="term" value="C:plasma membrane"/>
    <property type="evidence" value="ECO:0007669"/>
    <property type="project" value="TreeGrafter"/>
</dbReference>
<evidence type="ECO:0000256" key="4">
    <source>
        <dbReference type="ARBA" id="ARBA00022737"/>
    </source>
</evidence>
<dbReference type="GO" id="GO:0005576">
    <property type="term" value="C:extracellular region"/>
    <property type="evidence" value="ECO:0007669"/>
    <property type="project" value="UniProtKB-SubCell"/>
</dbReference>
<name>A0AAV2SXP0_CALDB</name>
<keyword evidence="4 6" id="KW-0677">Repeat</keyword>
<evidence type="ECO:0000256" key="5">
    <source>
        <dbReference type="ARBA" id="ARBA00023216"/>
    </source>
</evidence>
<protein>
    <recommendedName>
        <fullName evidence="6">Annexin</fullName>
    </recommendedName>
</protein>
<dbReference type="GO" id="GO:0005737">
    <property type="term" value="C:cytoplasm"/>
    <property type="evidence" value="ECO:0007669"/>
    <property type="project" value="TreeGrafter"/>
</dbReference>
<dbReference type="PRINTS" id="PR00196">
    <property type="entry name" value="ANNEXIN"/>
</dbReference>
<dbReference type="InterPro" id="IPR001464">
    <property type="entry name" value="Annexin"/>
</dbReference>
<accession>A0AAV2SXP0</accession>
<dbReference type="InterPro" id="IPR018502">
    <property type="entry name" value="Annexin_repeat"/>
</dbReference>
<dbReference type="SMART" id="SM00335">
    <property type="entry name" value="ANX"/>
    <property type="match status" value="3"/>
</dbReference>
<dbReference type="FunFam" id="1.10.220.10:FF:000005">
    <property type="entry name" value="Annexin"/>
    <property type="match status" value="1"/>
</dbReference>
<dbReference type="SUPFAM" id="SSF47874">
    <property type="entry name" value="Annexin"/>
    <property type="match status" value="1"/>
</dbReference>
<gene>
    <name evidence="7" type="ORF">CDAUBV1_LOCUS1382</name>
</gene>
<evidence type="ECO:0000313" key="8">
    <source>
        <dbReference type="Proteomes" id="UP001497525"/>
    </source>
</evidence>
<reference evidence="7" key="1">
    <citation type="submission" date="2024-06" db="EMBL/GenBank/DDBJ databases">
        <authorList>
            <person name="Liu X."/>
            <person name="Lenzi L."/>
            <person name="Haldenby T S."/>
            <person name="Uol C."/>
        </authorList>
    </citation>
    <scope>NUCLEOTIDE SEQUENCE</scope>
</reference>
<dbReference type="GO" id="GO:0001786">
    <property type="term" value="F:phosphatidylserine binding"/>
    <property type="evidence" value="ECO:0007669"/>
    <property type="project" value="TreeGrafter"/>
</dbReference>
<dbReference type="AlphaFoldDB" id="A0AAV2SXP0"/>
<keyword evidence="3" id="KW-0964">Secreted</keyword>
<evidence type="ECO:0000313" key="7">
    <source>
        <dbReference type="EMBL" id="CAL5129927.1"/>
    </source>
</evidence>
<organism evidence="7 8">
    <name type="scientific">Calicophoron daubneyi</name>
    <name type="common">Rumen fluke</name>
    <name type="synonym">Paramphistomum daubneyi</name>
    <dbReference type="NCBI Taxonomy" id="300641"/>
    <lineage>
        <taxon>Eukaryota</taxon>
        <taxon>Metazoa</taxon>
        <taxon>Spiralia</taxon>
        <taxon>Lophotrochozoa</taxon>
        <taxon>Platyhelminthes</taxon>
        <taxon>Trematoda</taxon>
        <taxon>Digenea</taxon>
        <taxon>Plagiorchiida</taxon>
        <taxon>Pronocephalata</taxon>
        <taxon>Paramphistomoidea</taxon>
        <taxon>Paramphistomidae</taxon>
        <taxon>Calicophoron</taxon>
    </lineage>
</organism>
<evidence type="ECO:0000256" key="1">
    <source>
        <dbReference type="ARBA" id="ARBA00004613"/>
    </source>
</evidence>
<evidence type="ECO:0000256" key="3">
    <source>
        <dbReference type="ARBA" id="ARBA00022525"/>
    </source>
</evidence>
<comment type="subcellular location">
    <subcellularLocation>
        <location evidence="1">Secreted</location>
    </subcellularLocation>
</comment>
<dbReference type="GO" id="GO:0005634">
    <property type="term" value="C:nucleus"/>
    <property type="evidence" value="ECO:0007669"/>
    <property type="project" value="TreeGrafter"/>
</dbReference>
<dbReference type="Gene3D" id="1.10.220.10">
    <property type="entry name" value="Annexin"/>
    <property type="match status" value="4"/>
</dbReference>
<comment type="similarity">
    <text evidence="2 6">Belongs to the annexin family.</text>
</comment>
<dbReference type="GO" id="GO:0005509">
    <property type="term" value="F:calcium ion binding"/>
    <property type="evidence" value="ECO:0007669"/>
    <property type="project" value="InterPro"/>
</dbReference>
<sequence>MALTVRGTLTYPTNINPDADADALYRATKGANTDEDAINAIIGHRSLKQRAEIREAYYRKYGKDLVEVLKGSTKGSYDSLCQTLFRSHIKILAYDLYKGMKGVGTNSTVLNEIICCCNNTEIYMLKKAYDEVLREYEPKKASQRSLEIDVAKEAKPPYETLLTRLLRGQRQEDAPEKIEQAQRSGNINLLVDQRMVGQDVRELQNAIAGSGKGDPEPFIRIFSDRSKYHVKAIWETWKKEMGRTLVASICEKFSDPLRTGLNTTIMALINLRLLLVCQFHESMYGLGTNDDSLIRLVCLRCEIDLYAIKQLYQEYFGKSLPEAIRSDTSGDYRKLLLILVEG</sequence>
<dbReference type="PROSITE" id="PS51897">
    <property type="entry name" value="ANNEXIN_2"/>
    <property type="match status" value="2"/>
</dbReference>
<comment type="caution">
    <text evidence="7">The sequence shown here is derived from an EMBL/GenBank/DDBJ whole genome shotgun (WGS) entry which is preliminary data.</text>
</comment>
<dbReference type="Proteomes" id="UP001497525">
    <property type="component" value="Unassembled WGS sequence"/>
</dbReference>
<evidence type="ECO:0000256" key="2">
    <source>
        <dbReference type="ARBA" id="ARBA00007831"/>
    </source>
</evidence>
<dbReference type="InterPro" id="IPR018252">
    <property type="entry name" value="Annexin_repeat_CS"/>
</dbReference>
<comment type="domain">
    <text evidence="6">A pair of annexin repeats may form one binding site for calcium and phospholipid.</text>
</comment>
<keyword evidence="5 6" id="KW-0041">Annexin</keyword>
<dbReference type="EMBL" id="CAXLJL010000056">
    <property type="protein sequence ID" value="CAL5129927.1"/>
    <property type="molecule type" value="Genomic_DNA"/>
</dbReference>
<dbReference type="Pfam" id="PF00191">
    <property type="entry name" value="Annexin"/>
    <property type="match status" value="4"/>
</dbReference>